<keyword evidence="3 5" id="KW-0863">Zinc-finger</keyword>
<keyword evidence="4" id="KW-0862">Zinc</keyword>
<dbReference type="SUPFAM" id="SSF57667">
    <property type="entry name" value="beta-beta-alpha zinc fingers"/>
    <property type="match status" value="2"/>
</dbReference>
<dbReference type="GO" id="GO:0000785">
    <property type="term" value="C:chromatin"/>
    <property type="evidence" value="ECO:0007669"/>
    <property type="project" value="TreeGrafter"/>
</dbReference>
<dbReference type="InterPro" id="IPR036236">
    <property type="entry name" value="Znf_C2H2_sf"/>
</dbReference>
<feature type="compositionally biased region" description="Polar residues" evidence="6">
    <location>
        <begin position="390"/>
        <end position="417"/>
    </location>
</feature>
<feature type="compositionally biased region" description="Polar residues" evidence="6">
    <location>
        <begin position="507"/>
        <end position="518"/>
    </location>
</feature>
<name>A0A0D2A5M2_9PEZI</name>
<feature type="compositionally biased region" description="Polar residues" evidence="6">
    <location>
        <begin position="157"/>
        <end position="175"/>
    </location>
</feature>
<feature type="region of interest" description="Disordered" evidence="6">
    <location>
        <begin position="157"/>
        <end position="185"/>
    </location>
</feature>
<dbReference type="FunFam" id="3.30.160.60:FF:002061">
    <property type="entry name" value="Uncharacterized protein"/>
    <property type="match status" value="1"/>
</dbReference>
<dbReference type="FunFam" id="3.30.160.60:FF:002343">
    <property type="entry name" value="Zinc finger protein 33A"/>
    <property type="match status" value="1"/>
</dbReference>
<dbReference type="PROSITE" id="PS00028">
    <property type="entry name" value="ZINC_FINGER_C2H2_1"/>
    <property type="match status" value="4"/>
</dbReference>
<dbReference type="FunFam" id="3.30.160.60:FF:000125">
    <property type="entry name" value="Putative zinc finger protein 143"/>
    <property type="match status" value="1"/>
</dbReference>
<dbReference type="GO" id="GO:0000981">
    <property type="term" value="F:DNA-binding transcription factor activity, RNA polymerase II-specific"/>
    <property type="evidence" value="ECO:0007669"/>
    <property type="project" value="UniProtKB-ARBA"/>
</dbReference>
<organism evidence="8 9">
    <name type="scientific">Verruconis gallopava</name>
    <dbReference type="NCBI Taxonomy" id="253628"/>
    <lineage>
        <taxon>Eukaryota</taxon>
        <taxon>Fungi</taxon>
        <taxon>Dikarya</taxon>
        <taxon>Ascomycota</taxon>
        <taxon>Pezizomycotina</taxon>
        <taxon>Dothideomycetes</taxon>
        <taxon>Pleosporomycetidae</taxon>
        <taxon>Venturiales</taxon>
        <taxon>Sympoventuriaceae</taxon>
        <taxon>Verruconis</taxon>
    </lineage>
</organism>
<dbReference type="GeneID" id="27314480"/>
<feature type="region of interest" description="Disordered" evidence="6">
    <location>
        <begin position="365"/>
        <end position="518"/>
    </location>
</feature>
<feature type="compositionally biased region" description="Polar residues" evidence="6">
    <location>
        <begin position="481"/>
        <end position="500"/>
    </location>
</feature>
<feature type="domain" description="C2H2-type" evidence="7">
    <location>
        <begin position="185"/>
        <end position="212"/>
    </location>
</feature>
<feature type="region of interest" description="Disordered" evidence="6">
    <location>
        <begin position="94"/>
        <end position="115"/>
    </location>
</feature>
<keyword evidence="1" id="KW-0479">Metal-binding</keyword>
<dbReference type="PROSITE" id="PS50157">
    <property type="entry name" value="ZINC_FINGER_C2H2_2"/>
    <property type="match status" value="4"/>
</dbReference>
<dbReference type="InterPro" id="IPR013087">
    <property type="entry name" value="Znf_C2H2_type"/>
</dbReference>
<dbReference type="GO" id="GO:0008270">
    <property type="term" value="F:zinc ion binding"/>
    <property type="evidence" value="ECO:0007669"/>
    <property type="project" value="UniProtKB-KW"/>
</dbReference>
<evidence type="ECO:0000256" key="4">
    <source>
        <dbReference type="ARBA" id="ARBA00022833"/>
    </source>
</evidence>
<dbReference type="STRING" id="253628.A0A0D2A5M2"/>
<dbReference type="AlphaFoldDB" id="A0A0D2A5M2"/>
<dbReference type="GO" id="GO:0000978">
    <property type="term" value="F:RNA polymerase II cis-regulatory region sequence-specific DNA binding"/>
    <property type="evidence" value="ECO:0007669"/>
    <property type="project" value="TreeGrafter"/>
</dbReference>
<dbReference type="Gene3D" id="3.30.160.60">
    <property type="entry name" value="Classic Zinc Finger"/>
    <property type="match status" value="4"/>
</dbReference>
<feature type="domain" description="C2H2-type" evidence="7">
    <location>
        <begin position="243"/>
        <end position="270"/>
    </location>
</feature>
<gene>
    <name evidence="8" type="ORF">PV09_06507</name>
</gene>
<feature type="domain" description="C2H2-type" evidence="7">
    <location>
        <begin position="213"/>
        <end position="242"/>
    </location>
</feature>
<evidence type="ECO:0000259" key="7">
    <source>
        <dbReference type="PROSITE" id="PS50157"/>
    </source>
</evidence>
<evidence type="ECO:0000313" key="8">
    <source>
        <dbReference type="EMBL" id="KIW01998.1"/>
    </source>
</evidence>
<feature type="compositionally biased region" description="Polar residues" evidence="6">
    <location>
        <begin position="431"/>
        <end position="462"/>
    </location>
</feature>
<evidence type="ECO:0000256" key="1">
    <source>
        <dbReference type="ARBA" id="ARBA00022723"/>
    </source>
</evidence>
<reference evidence="8 9" key="1">
    <citation type="submission" date="2015-01" db="EMBL/GenBank/DDBJ databases">
        <title>The Genome Sequence of Ochroconis gallopava CBS43764.</title>
        <authorList>
            <consortium name="The Broad Institute Genomics Platform"/>
            <person name="Cuomo C."/>
            <person name="de Hoog S."/>
            <person name="Gorbushina A."/>
            <person name="Stielow B."/>
            <person name="Teixiera M."/>
            <person name="Abouelleil A."/>
            <person name="Chapman S.B."/>
            <person name="Priest M."/>
            <person name="Young S.K."/>
            <person name="Wortman J."/>
            <person name="Nusbaum C."/>
            <person name="Birren B."/>
        </authorList>
    </citation>
    <scope>NUCLEOTIDE SEQUENCE [LARGE SCALE GENOMIC DNA]</scope>
    <source>
        <strain evidence="8 9">CBS 43764</strain>
    </source>
</reference>
<dbReference type="SMART" id="SM00355">
    <property type="entry name" value="ZnF_C2H2"/>
    <property type="match status" value="4"/>
</dbReference>
<evidence type="ECO:0000256" key="5">
    <source>
        <dbReference type="PROSITE-ProRule" id="PRU00042"/>
    </source>
</evidence>
<dbReference type="Pfam" id="PF00096">
    <property type="entry name" value="zf-C2H2"/>
    <property type="match status" value="4"/>
</dbReference>
<dbReference type="OrthoDB" id="3437960at2759"/>
<evidence type="ECO:0000256" key="3">
    <source>
        <dbReference type="ARBA" id="ARBA00022771"/>
    </source>
</evidence>
<dbReference type="PANTHER" id="PTHR14003">
    <property type="entry name" value="TRANSCRIPTIONAL REPRESSOR PROTEIN YY"/>
    <property type="match status" value="1"/>
</dbReference>
<dbReference type="EMBL" id="KN847551">
    <property type="protein sequence ID" value="KIW01998.1"/>
    <property type="molecule type" value="Genomic_DNA"/>
</dbReference>
<evidence type="ECO:0000313" key="9">
    <source>
        <dbReference type="Proteomes" id="UP000053259"/>
    </source>
</evidence>
<dbReference type="InParanoid" id="A0A0D2A5M2"/>
<feature type="domain" description="C2H2-type" evidence="7">
    <location>
        <begin position="271"/>
        <end position="300"/>
    </location>
</feature>
<sequence>MHLLETNLANTVRLLPSQHQLHHWSSSRSSTPSSDILDGVASSFTRKMELGNILNTKMPSKALAGTSLTYDMNHAMQHQAHPQAAYPPPYLNGAIKSETNSERGVSPHPSDNRFPAQPQAMAYQPMPNGYDQMRYPSPSAGQMGVQSQLLAYNANAQNDPYGQQTGTPASTSGRQSGEGGPPKQFACSTCGKGFARRSDLARHERIHSGIRPHVCDYPGCGKQFIQRSALTVHMRVHTGEKPHMCERCGKPFSDSSSLARHRRIHSGKRPYKCPYADCQKTFTRRTTLTRHQNHHTGTVEEAAAATAAALASRMRGNNMYDPSQPRASGSERDEFSETNSPLATASPHDRQLSMSPAAQLGSVAPLHRTGSDMGYGMPIPGHLRTELQHSPRSSPSLTSQPYMGAVQQQPGRVTSHPNGYANGPPQVLEPTPQSHSGQSTSANGSPHMSAMGWQSPSHTGMGSPNPGEQYAYPDPSAQYGAHQQSMYYQNAGMQRPQSTEPGDYSRAQGQIWAQQTVQ</sequence>
<evidence type="ECO:0000256" key="6">
    <source>
        <dbReference type="SAM" id="MobiDB-lite"/>
    </source>
</evidence>
<dbReference type="Proteomes" id="UP000053259">
    <property type="component" value="Unassembled WGS sequence"/>
</dbReference>
<keyword evidence="2" id="KW-0677">Repeat</keyword>
<evidence type="ECO:0000256" key="2">
    <source>
        <dbReference type="ARBA" id="ARBA00022737"/>
    </source>
</evidence>
<dbReference type="GO" id="GO:0005667">
    <property type="term" value="C:transcription regulator complex"/>
    <property type="evidence" value="ECO:0007669"/>
    <property type="project" value="TreeGrafter"/>
</dbReference>
<accession>A0A0D2A5M2</accession>
<dbReference type="RefSeq" id="XP_016211867.1">
    <property type="nucleotide sequence ID" value="XM_016360155.1"/>
</dbReference>
<dbReference type="VEuPathDB" id="FungiDB:PV09_06507"/>
<feature type="region of interest" description="Disordered" evidence="6">
    <location>
        <begin position="316"/>
        <end position="352"/>
    </location>
</feature>
<proteinExistence type="predicted"/>
<dbReference type="PANTHER" id="PTHR14003:SF20">
    <property type="entry name" value="FINGER DOMAIN PROTEIN, PUTATIVE (AFU_ORTHOLOGUE AFUA_4G10380)-RELATED"/>
    <property type="match status" value="1"/>
</dbReference>
<protein>
    <recommendedName>
        <fullName evidence="7">C2H2-type domain-containing protein</fullName>
    </recommendedName>
</protein>
<keyword evidence="9" id="KW-1185">Reference proteome</keyword>